<dbReference type="Proteomes" id="UP000482634">
    <property type="component" value="Unassembled WGS sequence"/>
</dbReference>
<evidence type="ECO:0000313" key="2">
    <source>
        <dbReference type="EMBL" id="NER63967.1"/>
    </source>
</evidence>
<proteinExistence type="predicted"/>
<dbReference type="RefSeq" id="WP_163943663.1">
    <property type="nucleotide sequence ID" value="NZ_JAAHBU010000101.1"/>
</dbReference>
<dbReference type="Proteomes" id="UP000480410">
    <property type="component" value="Unassembled WGS sequence"/>
</dbReference>
<dbReference type="EMBL" id="JAAHBV010000159">
    <property type="protein sequence ID" value="NER59979.1"/>
    <property type="molecule type" value="Genomic_DNA"/>
</dbReference>
<accession>A0A6B3NWJ6</accession>
<protein>
    <submittedName>
        <fullName evidence="2">Uncharacterized protein</fullName>
    </submittedName>
</protein>
<organism evidence="2 4">
    <name type="scientific">Pseudomonas brassicae</name>
    <dbReference type="NCBI Taxonomy" id="2708063"/>
    <lineage>
        <taxon>Bacteria</taxon>
        <taxon>Pseudomonadati</taxon>
        <taxon>Pseudomonadota</taxon>
        <taxon>Gammaproteobacteria</taxon>
        <taxon>Pseudomonadales</taxon>
        <taxon>Pseudomonadaceae</taxon>
        <taxon>Pseudomonas</taxon>
    </lineage>
</organism>
<sequence>MFTASRYALRQLARATRTEFEGPVTGYIVNARIVACCCVGQVYGHVRARADGWFQDGHTIRTSDIFRLEECRRHWICETESGSRYVIASFAAAGGRRSLGVFIEILQRGFHPTARHRH</sequence>
<comment type="caution">
    <text evidence="2">The sequence shown here is derived from an EMBL/GenBank/DDBJ whole genome shotgun (WGS) entry which is preliminary data.</text>
</comment>
<reference evidence="3 4" key="1">
    <citation type="submission" date="2020-02" db="EMBL/GenBank/DDBJ databases">
        <title>Broccoli isolated Pseudomonas sp.</title>
        <authorList>
            <person name="Fujikawa T."/>
            <person name="Sawada H."/>
        </authorList>
    </citation>
    <scope>NUCLEOTIDE SEQUENCE [LARGE SCALE GENOMIC DNA]</scope>
    <source>
        <strain evidence="2 4">MAFF212427</strain>
        <strain evidence="1 3">MAFF212428</strain>
    </source>
</reference>
<name>A0A6B3NWJ6_9PSED</name>
<dbReference type="EMBL" id="JAAHBU010000101">
    <property type="protein sequence ID" value="NER63967.1"/>
    <property type="molecule type" value="Genomic_DNA"/>
</dbReference>
<evidence type="ECO:0000313" key="3">
    <source>
        <dbReference type="Proteomes" id="UP000480410"/>
    </source>
</evidence>
<dbReference type="AlphaFoldDB" id="A0A6B3NWJ6"/>
<keyword evidence="4" id="KW-1185">Reference proteome</keyword>
<gene>
    <name evidence="1" type="ORF">G3435_08330</name>
    <name evidence="2" type="ORF">G3436_08725</name>
</gene>
<evidence type="ECO:0000313" key="1">
    <source>
        <dbReference type="EMBL" id="NER59979.1"/>
    </source>
</evidence>
<evidence type="ECO:0000313" key="4">
    <source>
        <dbReference type="Proteomes" id="UP000482634"/>
    </source>
</evidence>
<accession>A0A6M0CWX2</accession>